<reference evidence="3" key="1">
    <citation type="submission" date="2021-01" db="EMBL/GenBank/DDBJ databases">
        <title>Whole genome shotgun sequence of Planotetraspora silvatica NBRC 100141.</title>
        <authorList>
            <person name="Komaki H."/>
            <person name="Tamura T."/>
        </authorList>
    </citation>
    <scope>NUCLEOTIDE SEQUENCE</scope>
    <source>
        <strain evidence="3">NBRC 100141</strain>
    </source>
</reference>
<evidence type="ECO:0000313" key="4">
    <source>
        <dbReference type="Proteomes" id="UP000644610"/>
    </source>
</evidence>
<dbReference type="Pfam" id="PF14130">
    <property type="entry name" value="Cap4_nuclease"/>
    <property type="match status" value="1"/>
</dbReference>
<protein>
    <recommendedName>
        <fullName evidence="2">CD-NTase associated protein 4-like DNA endonuclease domain-containing protein</fullName>
    </recommendedName>
</protein>
<sequence length="448" mass="49688">MALEPLSDLGEPLEDAGALTQSRFRYQCECIAAVCIAMLVRDEIESVTCEWHEDYIISFRGGQLELVSVKHRESGRGPWSLNELCTRGGLIHLFDRWRLARANSTCRISTNAGLKTGPHEADELATACARVQSGEPGAEEEIAQFGDLIVDVLLSERQRQSDSSAPGGKESTKRRGRRQDSRQLRIDEQLDPAVTALRNEMCQFLACLQIESDLPPRSYISSHNILKLMAPALVDLGRDDADAEACYNTLLPKIEQANRDHDSQPRSMAAYLANPRRLAFDSQMIEKIGRRTLTRTDVKNCLVSRHSAGVRLTSLPASPTVNLRSSRLVKKMQAGGLGPTAVNAAVRLRSHWIAAWAEFRTDLPGDAAELADLKARVAHLAALAEAETRPAESYGVEMNRLLATLLHPEKLGRQFPMRLDPLHLLGLAYELCDECLIWFSEPFELEAG</sequence>
<gene>
    <name evidence="3" type="ORF">Psi02_77130</name>
</gene>
<dbReference type="InterPro" id="IPR025382">
    <property type="entry name" value="Cap4-like_endonuclease_dom"/>
</dbReference>
<dbReference type="AlphaFoldDB" id="A0A8J3XSJ6"/>
<feature type="domain" description="CD-NTase associated protein 4-like DNA endonuclease" evidence="2">
    <location>
        <begin position="15"/>
        <end position="87"/>
    </location>
</feature>
<name>A0A8J3XSJ6_9ACTN</name>
<comment type="caution">
    <text evidence="3">The sequence shown here is derived from an EMBL/GenBank/DDBJ whole genome shotgun (WGS) entry which is preliminary data.</text>
</comment>
<dbReference type="EMBL" id="BOOQ01000065">
    <property type="protein sequence ID" value="GII51289.1"/>
    <property type="molecule type" value="Genomic_DNA"/>
</dbReference>
<feature type="region of interest" description="Disordered" evidence="1">
    <location>
        <begin position="158"/>
        <end position="183"/>
    </location>
</feature>
<organism evidence="3 4">
    <name type="scientific">Planotetraspora silvatica</name>
    <dbReference type="NCBI Taxonomy" id="234614"/>
    <lineage>
        <taxon>Bacteria</taxon>
        <taxon>Bacillati</taxon>
        <taxon>Actinomycetota</taxon>
        <taxon>Actinomycetes</taxon>
        <taxon>Streptosporangiales</taxon>
        <taxon>Streptosporangiaceae</taxon>
        <taxon>Planotetraspora</taxon>
    </lineage>
</organism>
<dbReference type="GO" id="GO:0004518">
    <property type="term" value="F:nuclease activity"/>
    <property type="evidence" value="ECO:0007669"/>
    <property type="project" value="InterPro"/>
</dbReference>
<evidence type="ECO:0000256" key="1">
    <source>
        <dbReference type="SAM" id="MobiDB-lite"/>
    </source>
</evidence>
<evidence type="ECO:0000313" key="3">
    <source>
        <dbReference type="EMBL" id="GII51289.1"/>
    </source>
</evidence>
<keyword evidence="4" id="KW-1185">Reference proteome</keyword>
<accession>A0A8J3XSJ6</accession>
<feature type="compositionally biased region" description="Basic and acidic residues" evidence="1">
    <location>
        <begin position="170"/>
        <end position="183"/>
    </location>
</feature>
<dbReference type="Proteomes" id="UP000644610">
    <property type="component" value="Unassembled WGS sequence"/>
</dbReference>
<proteinExistence type="predicted"/>
<evidence type="ECO:0000259" key="2">
    <source>
        <dbReference type="Pfam" id="PF14130"/>
    </source>
</evidence>